<accession>A0A0F0KKR9</accession>
<dbReference type="RefSeq" id="WP_045264306.1">
    <property type="nucleotide sequence ID" value="NZ_JYIV01000027.1"/>
</dbReference>
<keyword evidence="2" id="KW-1133">Transmembrane helix</keyword>
<feature type="compositionally biased region" description="Low complexity" evidence="1">
    <location>
        <begin position="61"/>
        <end position="88"/>
    </location>
</feature>
<dbReference type="EMBL" id="JYIV01000027">
    <property type="protein sequence ID" value="KJL21463.1"/>
    <property type="molecule type" value="Genomic_DNA"/>
</dbReference>
<comment type="caution">
    <text evidence="3">The sequence shown here is derived from an EMBL/GenBank/DDBJ whole genome shotgun (WGS) entry which is preliminary data.</text>
</comment>
<evidence type="ECO:0000256" key="2">
    <source>
        <dbReference type="SAM" id="Phobius"/>
    </source>
</evidence>
<dbReference type="AlphaFoldDB" id="A0A0F0KKR9"/>
<keyword evidence="2" id="KW-0472">Membrane</keyword>
<evidence type="ECO:0000313" key="4">
    <source>
        <dbReference type="Proteomes" id="UP000033725"/>
    </source>
</evidence>
<keyword evidence="2" id="KW-0812">Transmembrane</keyword>
<feature type="transmembrane region" description="Helical" evidence="2">
    <location>
        <begin position="231"/>
        <end position="256"/>
    </location>
</feature>
<sequence length="257" mass="26074">MTDETAGEGEETVVLSRRDRRRAGAASDAAVSGAAVSEGTEEQPPADPDEATIVVDRAKPTAKPTPQAASDAEPASADDPAEPDTSSGDPDDDASDAPDGAGAAEQVDARADEPDADPLDEATVVVDRAAAPKADAPDEATVVVSRPARRLRRKRVDSADTVDSAHEKTAVTRRVESFAAPTEGPAPAIYKPRPAPLVPVAPPVVVGAAAPTRVEDPGLPSVAKQGQRWSLLTLAAAAGACVVSVVGLVALGFVVFG</sequence>
<reference evidence="3 4" key="1">
    <citation type="submission" date="2015-02" db="EMBL/GenBank/DDBJ databases">
        <title>Draft genome sequences of ten Microbacterium spp. with emphasis on heavy metal contaminated environments.</title>
        <authorList>
            <person name="Corretto E."/>
        </authorList>
    </citation>
    <scope>NUCLEOTIDE SEQUENCE [LARGE SCALE GENOMIC DNA]</scope>
    <source>
        <strain evidence="3 4">BEL163</strain>
    </source>
</reference>
<proteinExistence type="predicted"/>
<feature type="compositionally biased region" description="Low complexity" evidence="1">
    <location>
        <begin position="24"/>
        <end position="37"/>
    </location>
</feature>
<feature type="region of interest" description="Disordered" evidence="1">
    <location>
        <begin position="1"/>
        <end position="142"/>
    </location>
</feature>
<evidence type="ECO:0000313" key="3">
    <source>
        <dbReference type="EMBL" id="KJL21463.1"/>
    </source>
</evidence>
<dbReference type="OrthoDB" id="5084308at2"/>
<gene>
    <name evidence="3" type="ORF">RN51_02484</name>
</gene>
<dbReference type="Proteomes" id="UP000033725">
    <property type="component" value="Unassembled WGS sequence"/>
</dbReference>
<organism evidence="3 4">
    <name type="scientific">Microbacterium oxydans</name>
    <dbReference type="NCBI Taxonomy" id="82380"/>
    <lineage>
        <taxon>Bacteria</taxon>
        <taxon>Bacillati</taxon>
        <taxon>Actinomycetota</taxon>
        <taxon>Actinomycetes</taxon>
        <taxon>Micrococcales</taxon>
        <taxon>Microbacteriaceae</taxon>
        <taxon>Microbacterium</taxon>
    </lineage>
</organism>
<name>A0A0F0KKR9_9MICO</name>
<feature type="compositionally biased region" description="Acidic residues" evidence="1">
    <location>
        <begin position="1"/>
        <end position="11"/>
    </location>
</feature>
<protein>
    <submittedName>
        <fullName evidence="3">Uncharacterized protein</fullName>
    </submittedName>
</protein>
<dbReference type="PATRIC" id="fig|82380.10.peg.2492"/>
<feature type="compositionally biased region" description="Low complexity" evidence="1">
    <location>
        <begin position="121"/>
        <end position="134"/>
    </location>
</feature>
<evidence type="ECO:0000256" key="1">
    <source>
        <dbReference type="SAM" id="MobiDB-lite"/>
    </source>
</evidence>